<dbReference type="InterPro" id="IPR004633">
    <property type="entry name" value="NaPi_cotrn-rel/YqeW-like"/>
</dbReference>
<evidence type="ECO:0000256" key="4">
    <source>
        <dbReference type="ARBA" id="ARBA00022989"/>
    </source>
</evidence>
<dbReference type="NCBIfam" id="TIGR00704">
    <property type="entry name" value="NaPi_cotrn_rel"/>
    <property type="match status" value="1"/>
</dbReference>
<keyword evidence="8" id="KW-1185">Reference proteome</keyword>
<evidence type="ECO:0000256" key="5">
    <source>
        <dbReference type="ARBA" id="ARBA00023136"/>
    </source>
</evidence>
<feature type="transmembrane region" description="Helical" evidence="6">
    <location>
        <begin position="49"/>
        <end position="78"/>
    </location>
</feature>
<reference evidence="7 8" key="1">
    <citation type="submission" date="2021-06" db="EMBL/GenBank/DDBJ databases">
        <title>Bacillus sp. RD4P76, an endophyte from a halophyte.</title>
        <authorList>
            <person name="Sun J.-Q."/>
        </authorList>
    </citation>
    <scope>NUCLEOTIDE SEQUENCE [LARGE SCALE GENOMIC DNA]</scope>
    <source>
        <strain evidence="7 8">CGMCC 1.15917</strain>
    </source>
</reference>
<organism evidence="7 8">
    <name type="scientific">Evansella tamaricis</name>
    <dbReference type="NCBI Taxonomy" id="2069301"/>
    <lineage>
        <taxon>Bacteria</taxon>
        <taxon>Bacillati</taxon>
        <taxon>Bacillota</taxon>
        <taxon>Bacilli</taxon>
        <taxon>Bacillales</taxon>
        <taxon>Bacillaceae</taxon>
        <taxon>Evansella</taxon>
    </lineage>
</organism>
<keyword evidence="2" id="KW-1003">Cell membrane</keyword>
<feature type="transmembrane region" description="Helical" evidence="6">
    <location>
        <begin position="243"/>
        <end position="268"/>
    </location>
</feature>
<dbReference type="PANTHER" id="PTHR10010:SF46">
    <property type="entry name" value="SODIUM-DEPENDENT PHOSPHATE TRANSPORT PROTEIN 2B"/>
    <property type="match status" value="1"/>
</dbReference>
<feature type="transmembrane region" description="Helical" evidence="6">
    <location>
        <begin position="172"/>
        <end position="198"/>
    </location>
</feature>
<feature type="transmembrane region" description="Helical" evidence="6">
    <location>
        <begin position="6"/>
        <end position="29"/>
    </location>
</feature>
<evidence type="ECO:0000256" key="2">
    <source>
        <dbReference type="ARBA" id="ARBA00022475"/>
    </source>
</evidence>
<feature type="transmembrane region" description="Helical" evidence="6">
    <location>
        <begin position="274"/>
        <end position="294"/>
    </location>
</feature>
<protein>
    <submittedName>
        <fullName evidence="7">Na/Pi symporter</fullName>
    </submittedName>
</protein>
<evidence type="ECO:0000256" key="6">
    <source>
        <dbReference type="SAM" id="Phobius"/>
    </source>
</evidence>
<name>A0ABS6JEF4_9BACI</name>
<dbReference type="EMBL" id="JAHQCS010000092">
    <property type="protein sequence ID" value="MBU9712052.1"/>
    <property type="molecule type" value="Genomic_DNA"/>
</dbReference>
<dbReference type="NCBIfam" id="NF037997">
    <property type="entry name" value="Na_Pi_symport"/>
    <property type="match status" value="1"/>
</dbReference>
<comment type="caution">
    <text evidence="7">The sequence shown here is derived from an EMBL/GenBank/DDBJ whole genome shotgun (WGS) entry which is preliminary data.</text>
</comment>
<feature type="transmembrane region" description="Helical" evidence="6">
    <location>
        <begin position="84"/>
        <end position="114"/>
    </location>
</feature>
<dbReference type="PANTHER" id="PTHR10010">
    <property type="entry name" value="SOLUTE CARRIER FAMILY 34 SODIUM PHOSPHATE , MEMBER 2-RELATED"/>
    <property type="match status" value="1"/>
</dbReference>
<gene>
    <name evidence="7" type="ORF">KS419_09905</name>
</gene>
<evidence type="ECO:0000256" key="3">
    <source>
        <dbReference type="ARBA" id="ARBA00022692"/>
    </source>
</evidence>
<keyword evidence="3 6" id="KW-0812">Transmembrane</keyword>
<dbReference type="Proteomes" id="UP000784880">
    <property type="component" value="Unassembled WGS sequence"/>
</dbReference>
<keyword evidence="5 6" id="KW-0472">Membrane</keyword>
<evidence type="ECO:0000313" key="8">
    <source>
        <dbReference type="Proteomes" id="UP000784880"/>
    </source>
</evidence>
<feature type="transmembrane region" description="Helical" evidence="6">
    <location>
        <begin position="210"/>
        <end position="231"/>
    </location>
</feature>
<keyword evidence="4 6" id="KW-1133">Transmembrane helix</keyword>
<accession>A0ABS6JEF4</accession>
<evidence type="ECO:0000256" key="1">
    <source>
        <dbReference type="ARBA" id="ARBA00004651"/>
    </source>
</evidence>
<dbReference type="InterPro" id="IPR003841">
    <property type="entry name" value="Na/Pi_transpt"/>
</dbReference>
<proteinExistence type="predicted"/>
<sequence>MNHIFSLFAIYIALFLFGMTVMRQGLLHLQEKKMSNWLKNAVDSPFKSLIMGTAVTAVLQSSSAVMIMTVGLVAAGIIPFRHSIGIILGANIGTVVTLEIIAFDLTWLIFPLLIIGIPLLFTRSQLLFCVGCLLFGFSSILIAIHGFETLAYPLSSLSLIYDWLLSTNESKLLAVSVGIIMSAIIQSSSAVTAIAMSFMNEEFLNLPSGIAIMLGANIGTCMTAWLASVGGSKESKLTAYAHIWLNLLGVILFFPFIHYFAVWINYIATVPSVQLAHSAMIFNLLSSFIILAFIDKFAKFIQWIHR</sequence>
<comment type="subcellular location">
    <subcellularLocation>
        <location evidence="1">Cell membrane</location>
        <topology evidence="1">Multi-pass membrane protein</topology>
    </subcellularLocation>
</comment>
<dbReference type="Pfam" id="PF02690">
    <property type="entry name" value="Na_Pi_cotrans"/>
    <property type="match status" value="2"/>
</dbReference>
<dbReference type="RefSeq" id="WP_217066228.1">
    <property type="nucleotide sequence ID" value="NZ_JAHQCS010000092.1"/>
</dbReference>
<evidence type="ECO:0000313" key="7">
    <source>
        <dbReference type="EMBL" id="MBU9712052.1"/>
    </source>
</evidence>